<dbReference type="Proteomes" id="UP000184442">
    <property type="component" value="Unassembled WGS sequence"/>
</dbReference>
<proteinExistence type="predicted"/>
<evidence type="ECO:0000256" key="6">
    <source>
        <dbReference type="ARBA" id="ARBA00023315"/>
    </source>
</evidence>
<keyword evidence="3" id="KW-0819">tRNA processing</keyword>
<keyword evidence="10" id="KW-1185">Reference proteome</keyword>
<dbReference type="STRING" id="1122184.SAMN02745176_01828"/>
<keyword evidence="4" id="KW-0479">Metal-binding</keyword>
<dbReference type="PRINTS" id="PR00789">
    <property type="entry name" value="OSIALOPTASE"/>
</dbReference>
<dbReference type="Pfam" id="PF00814">
    <property type="entry name" value="TsaD"/>
    <property type="match status" value="1"/>
</dbReference>
<evidence type="ECO:0000256" key="3">
    <source>
        <dbReference type="ARBA" id="ARBA00022694"/>
    </source>
</evidence>
<dbReference type="GO" id="GO:0046872">
    <property type="term" value="F:metal ion binding"/>
    <property type="evidence" value="ECO:0007669"/>
    <property type="project" value="UniProtKB-KW"/>
</dbReference>
<name>A0A1M6F5B2_9FIRM</name>
<dbReference type="InterPro" id="IPR017861">
    <property type="entry name" value="KAE1/TsaD"/>
</dbReference>
<dbReference type="GO" id="GO:0061711">
    <property type="term" value="F:tRNA N(6)-L-threonylcarbamoyladenine synthase activity"/>
    <property type="evidence" value="ECO:0007669"/>
    <property type="project" value="UniProtKB-EC"/>
</dbReference>
<accession>A0A1M6F5B2</accession>
<dbReference type="PANTHER" id="PTHR11735:SF6">
    <property type="entry name" value="TRNA N6-ADENOSINE THREONYLCARBAMOYLTRANSFERASE, MITOCHONDRIAL"/>
    <property type="match status" value="1"/>
</dbReference>
<evidence type="ECO:0000313" key="9">
    <source>
        <dbReference type="EMBL" id="SHI92924.1"/>
    </source>
</evidence>
<evidence type="ECO:0000259" key="8">
    <source>
        <dbReference type="Pfam" id="PF00814"/>
    </source>
</evidence>
<dbReference type="SUPFAM" id="SSF53067">
    <property type="entry name" value="Actin-like ATPase domain"/>
    <property type="match status" value="1"/>
</dbReference>
<dbReference type="EMBL" id="FQZS01000011">
    <property type="protein sequence ID" value="SHI92924.1"/>
    <property type="molecule type" value="Genomic_DNA"/>
</dbReference>
<dbReference type="InterPro" id="IPR043129">
    <property type="entry name" value="ATPase_NBD"/>
</dbReference>
<reference evidence="9 10" key="1">
    <citation type="submission" date="2016-11" db="EMBL/GenBank/DDBJ databases">
        <authorList>
            <person name="Jaros S."/>
            <person name="Januszkiewicz K."/>
            <person name="Wedrychowicz H."/>
        </authorList>
    </citation>
    <scope>NUCLEOTIDE SEQUENCE [LARGE SCALE GENOMIC DNA]</scope>
    <source>
        <strain evidence="9 10">DSM 19022</strain>
    </source>
</reference>
<dbReference type="PANTHER" id="PTHR11735">
    <property type="entry name" value="TRNA N6-ADENOSINE THREONYLCARBAMOYLTRANSFERASE"/>
    <property type="match status" value="1"/>
</dbReference>
<evidence type="ECO:0000313" key="10">
    <source>
        <dbReference type="Proteomes" id="UP000184442"/>
    </source>
</evidence>
<protein>
    <recommendedName>
        <fullName evidence="1">N(6)-L-threonylcarbamoyladenine synthase</fullName>
        <ecNumber evidence="1">2.3.1.234</ecNumber>
    </recommendedName>
</protein>
<keyword evidence="6" id="KW-0012">Acyltransferase</keyword>
<dbReference type="OrthoDB" id="1675500at2"/>
<sequence>MYYLGIDTSCYTTSIALIDNEENLIADKRIMLKVKQGAKGLRQSEAFYQHIRNLDILLEDLFYVVSPNKIKAIGVSSKPRNYLDSYMPVFNSGLHIGNVIRLSLGIPAYLLSHQENHILAGLWSKKINQNSPMAAYHISGGTTELLLVEGNMNTNIEVIGGSSDLKAGQFIDRVGVAMGLKFPCGKEMDRLSQSVNDAGIVIPISIKESYASFSGPETFVQRIVKAGQYDKAKLSKAVFICIAKSIEETLINSRKKFEWTNILFIGGVSSNTIIKNYLLGSDKLSKYSINPIFAEGQYAIDNAVGGAIYAKKHFRGC</sequence>
<feature type="domain" description="Gcp-like" evidence="8">
    <location>
        <begin position="44"/>
        <end position="303"/>
    </location>
</feature>
<evidence type="ECO:0000256" key="4">
    <source>
        <dbReference type="ARBA" id="ARBA00022723"/>
    </source>
</evidence>
<dbReference type="Gene3D" id="3.30.420.40">
    <property type="match status" value="2"/>
</dbReference>
<dbReference type="EC" id="2.3.1.234" evidence="1"/>
<comment type="catalytic activity">
    <reaction evidence="7">
        <text>L-threonylcarbamoyladenylate + adenosine(37) in tRNA = N(6)-L-threonylcarbamoyladenosine(37) in tRNA + AMP + H(+)</text>
        <dbReference type="Rhea" id="RHEA:37059"/>
        <dbReference type="Rhea" id="RHEA-COMP:10162"/>
        <dbReference type="Rhea" id="RHEA-COMP:10163"/>
        <dbReference type="ChEBI" id="CHEBI:15378"/>
        <dbReference type="ChEBI" id="CHEBI:73682"/>
        <dbReference type="ChEBI" id="CHEBI:74411"/>
        <dbReference type="ChEBI" id="CHEBI:74418"/>
        <dbReference type="ChEBI" id="CHEBI:456215"/>
        <dbReference type="EC" id="2.3.1.234"/>
    </reaction>
</comment>
<keyword evidence="2" id="KW-0808">Transferase</keyword>
<organism evidence="9 10">
    <name type="scientific">Lutispora thermophila DSM 19022</name>
    <dbReference type="NCBI Taxonomy" id="1122184"/>
    <lineage>
        <taxon>Bacteria</taxon>
        <taxon>Bacillati</taxon>
        <taxon>Bacillota</taxon>
        <taxon>Clostridia</taxon>
        <taxon>Lutisporales</taxon>
        <taxon>Lutisporaceae</taxon>
        <taxon>Lutispora</taxon>
    </lineage>
</organism>
<dbReference type="InterPro" id="IPR000905">
    <property type="entry name" value="Gcp-like_dom"/>
</dbReference>
<dbReference type="RefSeq" id="WP_073025903.1">
    <property type="nucleotide sequence ID" value="NZ_FQZS01000011.1"/>
</dbReference>
<evidence type="ECO:0000256" key="1">
    <source>
        <dbReference type="ARBA" id="ARBA00012156"/>
    </source>
</evidence>
<evidence type="ECO:0000256" key="2">
    <source>
        <dbReference type="ARBA" id="ARBA00022679"/>
    </source>
</evidence>
<dbReference type="AlphaFoldDB" id="A0A1M6F5B2"/>
<evidence type="ECO:0000256" key="5">
    <source>
        <dbReference type="ARBA" id="ARBA00023004"/>
    </source>
</evidence>
<evidence type="ECO:0000256" key="7">
    <source>
        <dbReference type="ARBA" id="ARBA00048117"/>
    </source>
</evidence>
<keyword evidence="5" id="KW-0408">Iron</keyword>
<dbReference type="GO" id="GO:0008033">
    <property type="term" value="P:tRNA processing"/>
    <property type="evidence" value="ECO:0007669"/>
    <property type="project" value="UniProtKB-KW"/>
</dbReference>
<gene>
    <name evidence="9" type="ORF">SAMN02745176_01828</name>
</gene>